<dbReference type="SUPFAM" id="SSF51316">
    <property type="entry name" value="Mss4-like"/>
    <property type="match status" value="1"/>
</dbReference>
<organism evidence="6 7">
    <name type="scientific">Candidatus Viadribacter manganicus</name>
    <dbReference type="NCBI Taxonomy" id="1759059"/>
    <lineage>
        <taxon>Bacteria</taxon>
        <taxon>Pseudomonadati</taxon>
        <taxon>Pseudomonadota</taxon>
        <taxon>Alphaproteobacteria</taxon>
        <taxon>Hyphomonadales</taxon>
        <taxon>Hyphomonadaceae</taxon>
        <taxon>Candidatus Viadribacter</taxon>
    </lineage>
</organism>
<evidence type="ECO:0000259" key="5">
    <source>
        <dbReference type="PROSITE" id="PS51891"/>
    </source>
</evidence>
<protein>
    <recommendedName>
        <fullName evidence="5">CENP-V/GFA domain-containing protein</fullName>
    </recommendedName>
</protein>
<dbReference type="PANTHER" id="PTHR33337">
    <property type="entry name" value="GFA DOMAIN-CONTAINING PROTEIN"/>
    <property type="match status" value="1"/>
</dbReference>
<dbReference type="PROSITE" id="PS51891">
    <property type="entry name" value="CENP_V_GFA"/>
    <property type="match status" value="1"/>
</dbReference>
<dbReference type="RefSeq" id="WP_066766940.1">
    <property type="nucleotide sequence ID" value="NZ_CP013244.1"/>
</dbReference>
<name>A0A1B1ADG7_9PROT</name>
<keyword evidence="2" id="KW-0479">Metal-binding</keyword>
<dbReference type="Gene3D" id="3.90.1590.10">
    <property type="entry name" value="glutathione-dependent formaldehyde- activating enzyme (gfa)"/>
    <property type="match status" value="1"/>
</dbReference>
<reference evidence="6 7" key="1">
    <citation type="submission" date="2015-11" db="EMBL/GenBank/DDBJ databases">
        <title>Whole-Genome Sequence of Candidatus Oderbacter manganicum from the National Park Lower Oder Valley, Germany.</title>
        <authorList>
            <person name="Braun B."/>
            <person name="Liere K."/>
            <person name="Szewzyk U."/>
        </authorList>
    </citation>
    <scope>NUCLEOTIDE SEQUENCE [LARGE SCALE GENOMIC DNA]</scope>
    <source>
        <strain evidence="6 7">OTSz_A_272</strain>
    </source>
</reference>
<evidence type="ECO:0000256" key="4">
    <source>
        <dbReference type="ARBA" id="ARBA00023239"/>
    </source>
</evidence>
<evidence type="ECO:0000256" key="3">
    <source>
        <dbReference type="ARBA" id="ARBA00022833"/>
    </source>
</evidence>
<proteinExistence type="inferred from homology"/>
<dbReference type="KEGG" id="cbot:ATE48_00965"/>
<keyword evidence="3" id="KW-0862">Zinc</keyword>
<sequence>MSEVKTPVATGGCQCGKLRYALYVAPQNAHVCHCRMCQRATGGLFAALAGAPKSEFAWTAGEPAVFASSNLAQRAFCRDCGTPLSFSYDMPEARFYVTIGSLDKPDGAPIIIQYGVESRISWVKFCEDIPTERTGDDPKSAAFFANMESHQRI</sequence>
<accession>A0A1B1ADG7</accession>
<evidence type="ECO:0000313" key="6">
    <source>
        <dbReference type="EMBL" id="ANP44594.1"/>
    </source>
</evidence>
<dbReference type="InterPro" id="IPR006913">
    <property type="entry name" value="CENP-V/GFA"/>
</dbReference>
<feature type="domain" description="CENP-V/GFA" evidence="5">
    <location>
        <begin position="9"/>
        <end position="115"/>
    </location>
</feature>
<dbReference type="EMBL" id="CP013244">
    <property type="protein sequence ID" value="ANP44594.1"/>
    <property type="molecule type" value="Genomic_DNA"/>
</dbReference>
<dbReference type="Proteomes" id="UP000092498">
    <property type="component" value="Chromosome"/>
</dbReference>
<dbReference type="InterPro" id="IPR011057">
    <property type="entry name" value="Mss4-like_sf"/>
</dbReference>
<dbReference type="GO" id="GO:0016846">
    <property type="term" value="F:carbon-sulfur lyase activity"/>
    <property type="evidence" value="ECO:0007669"/>
    <property type="project" value="InterPro"/>
</dbReference>
<gene>
    <name evidence="6" type="ORF">ATE48_00965</name>
</gene>
<keyword evidence="4" id="KW-0456">Lyase</keyword>
<dbReference type="Pfam" id="PF04828">
    <property type="entry name" value="GFA"/>
    <property type="match status" value="1"/>
</dbReference>
<dbReference type="STRING" id="1759059.ATE48_00965"/>
<dbReference type="GO" id="GO:0046872">
    <property type="term" value="F:metal ion binding"/>
    <property type="evidence" value="ECO:0007669"/>
    <property type="project" value="UniProtKB-KW"/>
</dbReference>
<evidence type="ECO:0000256" key="2">
    <source>
        <dbReference type="ARBA" id="ARBA00022723"/>
    </source>
</evidence>
<evidence type="ECO:0000256" key="1">
    <source>
        <dbReference type="ARBA" id="ARBA00005495"/>
    </source>
</evidence>
<dbReference type="OrthoDB" id="9807246at2"/>
<comment type="similarity">
    <text evidence="1">Belongs to the Gfa family.</text>
</comment>
<dbReference type="PANTHER" id="PTHR33337:SF40">
    <property type="entry name" value="CENP-V_GFA DOMAIN-CONTAINING PROTEIN-RELATED"/>
    <property type="match status" value="1"/>
</dbReference>
<keyword evidence="7" id="KW-1185">Reference proteome</keyword>
<dbReference type="AlphaFoldDB" id="A0A1B1ADG7"/>
<dbReference type="InParanoid" id="A0A1B1ADG7"/>
<evidence type="ECO:0000313" key="7">
    <source>
        <dbReference type="Proteomes" id="UP000092498"/>
    </source>
</evidence>